<keyword evidence="7" id="KW-0539">Nucleus</keyword>
<dbReference type="Gene3D" id="3.30.160.60">
    <property type="entry name" value="Classic Zinc Finger"/>
    <property type="match status" value="5"/>
</dbReference>
<feature type="domain" description="C2H2-type" evidence="10">
    <location>
        <begin position="482"/>
        <end position="510"/>
    </location>
</feature>
<keyword evidence="2" id="KW-0479">Metal-binding</keyword>
<comment type="caution">
    <text evidence="11">The sequence shown here is derived from an EMBL/GenBank/DDBJ whole genome shotgun (WGS) entry which is preliminary data.</text>
</comment>
<keyword evidence="4" id="KW-0862">Zinc</keyword>
<dbReference type="PROSITE" id="PS00028">
    <property type="entry name" value="ZINC_FINGER_C2H2_1"/>
    <property type="match status" value="7"/>
</dbReference>
<evidence type="ECO:0000256" key="9">
    <source>
        <dbReference type="SAM" id="MobiDB-lite"/>
    </source>
</evidence>
<dbReference type="Pfam" id="PF00096">
    <property type="entry name" value="zf-C2H2"/>
    <property type="match status" value="5"/>
</dbReference>
<dbReference type="PROSITE" id="PS50157">
    <property type="entry name" value="ZINC_FINGER_C2H2_2"/>
    <property type="match status" value="6"/>
</dbReference>
<dbReference type="GO" id="GO:0006357">
    <property type="term" value="P:regulation of transcription by RNA polymerase II"/>
    <property type="evidence" value="ECO:0007669"/>
    <property type="project" value="TreeGrafter"/>
</dbReference>
<dbReference type="Proteomes" id="UP000198287">
    <property type="component" value="Unassembled WGS sequence"/>
</dbReference>
<keyword evidence="3 8" id="KW-0863">Zinc-finger</keyword>
<name>A0A226DS43_FOLCA</name>
<dbReference type="AlphaFoldDB" id="A0A226DS43"/>
<feature type="compositionally biased region" description="Basic residues" evidence="9">
    <location>
        <begin position="129"/>
        <end position="139"/>
    </location>
</feature>
<reference evidence="11 12" key="1">
    <citation type="submission" date="2015-12" db="EMBL/GenBank/DDBJ databases">
        <title>The genome of Folsomia candida.</title>
        <authorList>
            <person name="Faddeeva A."/>
            <person name="Derks M.F."/>
            <person name="Anvar Y."/>
            <person name="Smit S."/>
            <person name="Van Straalen N."/>
            <person name="Roelofs D."/>
        </authorList>
    </citation>
    <scope>NUCLEOTIDE SEQUENCE [LARGE SCALE GENOMIC DNA]</scope>
    <source>
        <strain evidence="11 12">VU population</strain>
        <tissue evidence="11">Whole body</tissue>
    </source>
</reference>
<feature type="domain" description="C2H2-type" evidence="10">
    <location>
        <begin position="539"/>
        <end position="567"/>
    </location>
</feature>
<dbReference type="InterPro" id="IPR036236">
    <property type="entry name" value="Znf_C2H2_sf"/>
</dbReference>
<evidence type="ECO:0000256" key="1">
    <source>
        <dbReference type="ARBA" id="ARBA00004123"/>
    </source>
</evidence>
<feature type="domain" description="C2H2-type" evidence="10">
    <location>
        <begin position="309"/>
        <end position="336"/>
    </location>
</feature>
<evidence type="ECO:0000256" key="7">
    <source>
        <dbReference type="ARBA" id="ARBA00023242"/>
    </source>
</evidence>
<protein>
    <submittedName>
        <fullName evidence="11">Zinc finger protein 16</fullName>
    </submittedName>
</protein>
<evidence type="ECO:0000256" key="3">
    <source>
        <dbReference type="ARBA" id="ARBA00022771"/>
    </source>
</evidence>
<dbReference type="EMBL" id="LNIX01000012">
    <property type="protein sequence ID" value="OXA48322.1"/>
    <property type="molecule type" value="Genomic_DNA"/>
</dbReference>
<dbReference type="PANTHER" id="PTHR46179">
    <property type="entry name" value="ZINC FINGER PROTEIN"/>
    <property type="match status" value="1"/>
</dbReference>
<evidence type="ECO:0000256" key="6">
    <source>
        <dbReference type="ARBA" id="ARBA00023163"/>
    </source>
</evidence>
<dbReference type="SUPFAM" id="SSF57667">
    <property type="entry name" value="beta-beta-alpha zinc fingers"/>
    <property type="match status" value="2"/>
</dbReference>
<dbReference type="InterPro" id="IPR051061">
    <property type="entry name" value="Zinc_finger_trans_reg"/>
</dbReference>
<evidence type="ECO:0000313" key="11">
    <source>
        <dbReference type="EMBL" id="OXA48322.1"/>
    </source>
</evidence>
<dbReference type="InterPro" id="IPR013087">
    <property type="entry name" value="Znf_C2H2_type"/>
</dbReference>
<comment type="subcellular location">
    <subcellularLocation>
        <location evidence="1">Nucleus</location>
    </subcellularLocation>
</comment>
<feature type="compositionally biased region" description="Basic and acidic residues" evidence="9">
    <location>
        <begin position="143"/>
        <end position="152"/>
    </location>
</feature>
<dbReference type="OrthoDB" id="6077919at2759"/>
<evidence type="ECO:0000256" key="8">
    <source>
        <dbReference type="PROSITE-ProRule" id="PRU00042"/>
    </source>
</evidence>
<gene>
    <name evidence="11" type="ORF">Fcan01_16829</name>
</gene>
<feature type="domain" description="C2H2-type" evidence="10">
    <location>
        <begin position="512"/>
        <end position="539"/>
    </location>
</feature>
<evidence type="ECO:0000256" key="4">
    <source>
        <dbReference type="ARBA" id="ARBA00022833"/>
    </source>
</evidence>
<keyword evidence="5" id="KW-0805">Transcription regulation</keyword>
<evidence type="ECO:0000256" key="2">
    <source>
        <dbReference type="ARBA" id="ARBA00022723"/>
    </source>
</evidence>
<organism evidence="11 12">
    <name type="scientific">Folsomia candida</name>
    <name type="common">Springtail</name>
    <dbReference type="NCBI Taxonomy" id="158441"/>
    <lineage>
        <taxon>Eukaryota</taxon>
        <taxon>Metazoa</taxon>
        <taxon>Ecdysozoa</taxon>
        <taxon>Arthropoda</taxon>
        <taxon>Hexapoda</taxon>
        <taxon>Collembola</taxon>
        <taxon>Entomobryomorpha</taxon>
        <taxon>Isotomoidea</taxon>
        <taxon>Isotomidae</taxon>
        <taxon>Proisotominae</taxon>
        <taxon>Folsomia</taxon>
    </lineage>
</organism>
<proteinExistence type="predicted"/>
<feature type="domain" description="C2H2-type" evidence="10">
    <location>
        <begin position="453"/>
        <end position="481"/>
    </location>
</feature>
<feature type="compositionally biased region" description="Basic and acidic residues" evidence="9">
    <location>
        <begin position="586"/>
        <end position="595"/>
    </location>
</feature>
<feature type="compositionally biased region" description="Basic and acidic residues" evidence="9">
    <location>
        <begin position="202"/>
        <end position="218"/>
    </location>
</feature>
<evidence type="ECO:0000256" key="5">
    <source>
        <dbReference type="ARBA" id="ARBA00023015"/>
    </source>
</evidence>
<feature type="compositionally biased region" description="Acidic residues" evidence="9">
    <location>
        <begin position="225"/>
        <end position="242"/>
    </location>
</feature>
<feature type="region of interest" description="Disordered" evidence="9">
    <location>
        <begin position="113"/>
        <end position="152"/>
    </location>
</feature>
<sequence length="630" mass="72140">MATITTTTLCDNCCSTTNPLNLVSSIFHQEEKDDGETISISNGLSSLFSYWMGINDDKVIDLTAPLVLQFCPGCVHIFRKLHKISLQFAKLSSKEGQVAKRLAELRLTQKIRLSSPPPTFKGEEDKVRRSLRGQRKKQQGHPVKKEDKAQVKDDLLDDKHDLAFHIKEEEEDEEANLSASETIDINSVQQYRGDKILPGTEDTIHFDHGTSETRDFGGDKPNFIEAEDAGGDFGSDYDDDFAIDPLKLSGNESSSSNYSPSSPSSGDSDNDIDAPPKPNQCPICFKTFVSLETKDRHFRQQHDETFIPLPCPVDNCDLTFKRRDHLRSHLTRIHPGVPFPPDLQRQTYKKKKKSDDDEGAKRIPCRVATCDKTYSRTDHMHFHMRAVHPEVPIETERRGKTRKTVTPKVKKVKEKRIRKKVVRIKKPCPVCGKEFRACSLNTHIKTHTDERNHLCNTCGKLFRTSRILRLHINDVHIGERKYSCHICGTTFVRKSAYDNHMKNIHEEAEKRWICETCGKTYRQEHNLKEHVKMHSSKSFECPICQKIFSRRANVRLHVKGVHEGVKLRPPREKSKAGGGGVRRGRISGDQRGTEYERDDDSVESENNYEQYQHHAYQSGHHVTHHQMYSL</sequence>
<dbReference type="SMART" id="SM00355">
    <property type="entry name" value="ZnF_C2H2"/>
    <property type="match status" value="8"/>
</dbReference>
<feature type="domain" description="C2H2-type" evidence="10">
    <location>
        <begin position="363"/>
        <end position="388"/>
    </location>
</feature>
<keyword evidence="6" id="KW-0804">Transcription</keyword>
<keyword evidence="12" id="KW-1185">Reference proteome</keyword>
<dbReference type="GO" id="GO:0005634">
    <property type="term" value="C:nucleus"/>
    <property type="evidence" value="ECO:0007669"/>
    <property type="project" value="UniProtKB-SubCell"/>
</dbReference>
<feature type="compositionally biased region" description="Low complexity" evidence="9">
    <location>
        <begin position="249"/>
        <end position="267"/>
    </location>
</feature>
<feature type="region of interest" description="Disordered" evidence="9">
    <location>
        <begin position="565"/>
        <end position="607"/>
    </location>
</feature>
<dbReference type="GO" id="GO:0008270">
    <property type="term" value="F:zinc ion binding"/>
    <property type="evidence" value="ECO:0007669"/>
    <property type="project" value="UniProtKB-KW"/>
</dbReference>
<feature type="region of interest" description="Disordered" evidence="9">
    <location>
        <begin position="336"/>
        <end position="360"/>
    </location>
</feature>
<dbReference type="OMA" id="KRWICET"/>
<evidence type="ECO:0000313" key="12">
    <source>
        <dbReference type="Proteomes" id="UP000198287"/>
    </source>
</evidence>
<feature type="compositionally biased region" description="Basic and acidic residues" evidence="9">
    <location>
        <begin position="565"/>
        <end position="575"/>
    </location>
</feature>
<feature type="region of interest" description="Disordered" evidence="9">
    <location>
        <begin position="198"/>
        <end position="279"/>
    </location>
</feature>
<accession>A0A226DS43</accession>
<dbReference type="PANTHER" id="PTHR46179:SF13">
    <property type="entry name" value="C2H2-TYPE DOMAIN-CONTAINING PROTEIN"/>
    <property type="match status" value="1"/>
</dbReference>
<evidence type="ECO:0000259" key="10">
    <source>
        <dbReference type="PROSITE" id="PS50157"/>
    </source>
</evidence>